<sequence length="161" mass="18628">MKNCIICNGEINGDFAVCFDGSAICEKCLWKETEEKFGRKNADKKHFDSVKLSYEGYKCLEVPVNAEELCMFIDRATEEMFRENFDYNPLEGYPDGGFLKVLEDEIKEAKLNVTVREYLKAIISQATEEQLKIQCWDFLVLSHDEIIQVGLEHRLPECRAI</sequence>
<dbReference type="PATRIC" id="fig|1423.173.peg.2655"/>
<reference evidence="1 2" key="1">
    <citation type="submission" date="2014-12" db="EMBL/GenBank/DDBJ databases">
        <title>Comparative genome analysis of Bacillus coagulans HM-08, Clostridium butyricum HM-68, Bacillus subtilis HM-66 and Bacillus licheniformis BL-09.</title>
        <authorList>
            <person name="Zhang H."/>
        </authorList>
    </citation>
    <scope>NUCLEOTIDE SEQUENCE [LARGE SCALE GENOMIC DNA]</scope>
    <source>
        <strain evidence="1 2">HM-66</strain>
    </source>
</reference>
<dbReference type="EMBL" id="JXBC01000004">
    <property type="protein sequence ID" value="KIU10545.1"/>
    <property type="molecule type" value="Genomic_DNA"/>
</dbReference>
<protein>
    <submittedName>
        <fullName evidence="1">Uncharacterized protein</fullName>
    </submittedName>
</protein>
<accession>A0A0D1KNQ2</accession>
<comment type="caution">
    <text evidence="1">The sequence shown here is derived from an EMBL/GenBank/DDBJ whole genome shotgun (WGS) entry which is preliminary data.</text>
</comment>
<gene>
    <name evidence="1" type="ORF">SC09_Contig25orf00310</name>
</gene>
<evidence type="ECO:0000313" key="1">
    <source>
        <dbReference type="EMBL" id="KIU10545.1"/>
    </source>
</evidence>
<evidence type="ECO:0000313" key="2">
    <source>
        <dbReference type="Proteomes" id="UP000032247"/>
    </source>
</evidence>
<organism evidence="1 2">
    <name type="scientific">Bacillus subtilis</name>
    <dbReference type="NCBI Taxonomy" id="1423"/>
    <lineage>
        <taxon>Bacteria</taxon>
        <taxon>Bacillati</taxon>
        <taxon>Bacillota</taxon>
        <taxon>Bacilli</taxon>
        <taxon>Bacillales</taxon>
        <taxon>Bacillaceae</taxon>
        <taxon>Bacillus</taxon>
    </lineage>
</organism>
<proteinExistence type="predicted"/>
<dbReference type="AlphaFoldDB" id="A0A0D1KNQ2"/>
<dbReference type="Proteomes" id="UP000032247">
    <property type="component" value="Unassembled WGS sequence"/>
</dbReference>
<name>A0A0D1KNQ2_BACIU</name>